<keyword evidence="2 4" id="KW-0442">Lipid degradation</keyword>
<keyword evidence="1 4" id="KW-0378">Hydrolase</keyword>
<dbReference type="EMBL" id="JARBFT010000005">
    <property type="protein sequence ID" value="MDE1514764.1"/>
    <property type="molecule type" value="Genomic_DNA"/>
</dbReference>
<accession>A0ABT5UZC4</accession>
<sequence length="768" mass="86209">MRWAVLFSMVVGIGLTPALLAQPILEQPIEAKLVSRPKIALVLAGGGAKGAAHMGVIKALEELQVPIDIITGTSMGAYVGGLYATGMSAQEIEALIYSVDWNRGYRDRVDRSQRSLRDKEYEDRYQITTDLGLHWGEVRAPKGVVQGQNMLRMLRETTGNLPAFESFDQLVIPYRAVATDIINLQEVVLDKGFLVDAMMASMSVPGALPPYEIDGLWLVDGGVTNNMPVDVARAMGADIIIAVDISTDYKSQADFTNLFTVADQLSNYLVRRSTEKQSDHLHPQDLLLRPSVGKMETTEFAKMPDAFAMGYHVAQQQREFLQRIALNSAQYQAYLEAKQQRRKTLRYGDQIHIDHIVLHNDSHYSDRLLLNRLNLAPDQTFSQEQIETRIEDLYALDRFELVRYQYQQQGTTQQLAIDVREKSWGPNYVNFRFFLEDDFTTNSQYALGVSTNFTDINPHGAELTLNLEMGTDKLVEAQLYSPFLSEQKIFTTAALAYSNETRNAPLTGFNDTSLSATKNYLPVTYSEWVAEMALGYQVELWRELKVGLRYSKGDGEASSLPVFGDFAFQRRGLFFDYRHDTLDDFILPQQGLYFNLGYLVSKDSFDGSNPLSDMMTPSDTVSELSARLVAAHTVARHTLVANLDMGVVKSEHSSTPIDPKSIGGFLNLSGIPRNSLIGQNKVYGNLIYRYRWFDNDFGMFTSPVYLGASLEYGGVWSDPDLRLKEAPLYRASSLFAGVNSPIGPIMFGYGRTEQHYDSVYFIIGTTFK</sequence>
<organism evidence="6 7">
    <name type="scientific">Vibrio chanodichtyis</name>
    <dbReference type="NCBI Taxonomy" id="3027932"/>
    <lineage>
        <taxon>Bacteria</taxon>
        <taxon>Pseudomonadati</taxon>
        <taxon>Pseudomonadota</taxon>
        <taxon>Gammaproteobacteria</taxon>
        <taxon>Vibrionales</taxon>
        <taxon>Vibrionaceae</taxon>
        <taxon>Vibrio</taxon>
    </lineage>
</organism>
<evidence type="ECO:0000256" key="4">
    <source>
        <dbReference type="PROSITE-ProRule" id="PRU01161"/>
    </source>
</evidence>
<dbReference type="Gene3D" id="3.40.1090.10">
    <property type="entry name" value="Cytosolic phospholipase A2 catalytic domain"/>
    <property type="match status" value="2"/>
</dbReference>
<dbReference type="InterPro" id="IPR010827">
    <property type="entry name" value="BamA/TamA_POTRA"/>
</dbReference>
<dbReference type="Gene3D" id="3.10.20.310">
    <property type="entry name" value="membrane protein fhac"/>
    <property type="match status" value="1"/>
</dbReference>
<name>A0ABT5UZC4_9VIBR</name>
<dbReference type="PANTHER" id="PTHR14226">
    <property type="entry name" value="NEUROPATHY TARGET ESTERASE/SWISS CHEESE D.MELANOGASTER"/>
    <property type="match status" value="1"/>
</dbReference>
<dbReference type="SUPFAM" id="SSF52151">
    <property type="entry name" value="FabD/lysophospholipase-like"/>
    <property type="match status" value="1"/>
</dbReference>
<reference evidence="6 7" key="1">
    <citation type="submission" date="2023-02" db="EMBL/GenBank/DDBJ databases">
        <title>Vibrio intestini sp. nov., a close relative of Vibrio cholerae isolated from the intestine of Healthy Culter dabryi.</title>
        <authorList>
            <person name="Wu N."/>
        </authorList>
    </citation>
    <scope>NUCLEOTIDE SEQUENCE [LARGE SCALE GENOMIC DNA]</scope>
    <source>
        <strain evidence="6 7">DSL-7</strain>
    </source>
</reference>
<keyword evidence="7" id="KW-1185">Reference proteome</keyword>
<protein>
    <submittedName>
        <fullName evidence="6">Patatin-like phospholipase family protein</fullName>
    </submittedName>
</protein>
<dbReference type="CDD" id="cd07205">
    <property type="entry name" value="Pat_PNPLA6_PNPLA7_NTE1_like"/>
    <property type="match status" value="1"/>
</dbReference>
<evidence type="ECO:0000256" key="3">
    <source>
        <dbReference type="ARBA" id="ARBA00023098"/>
    </source>
</evidence>
<keyword evidence="3 4" id="KW-0443">Lipid metabolism</keyword>
<evidence type="ECO:0000313" key="6">
    <source>
        <dbReference type="EMBL" id="MDE1514764.1"/>
    </source>
</evidence>
<dbReference type="InterPro" id="IPR002641">
    <property type="entry name" value="PNPLA_dom"/>
</dbReference>
<evidence type="ECO:0000313" key="7">
    <source>
        <dbReference type="Proteomes" id="UP001216189"/>
    </source>
</evidence>
<feature type="short sequence motif" description="GXGXXG" evidence="4">
    <location>
        <begin position="45"/>
        <end position="50"/>
    </location>
</feature>
<feature type="short sequence motif" description="GXSXG" evidence="4">
    <location>
        <begin position="72"/>
        <end position="76"/>
    </location>
</feature>
<gene>
    <name evidence="6" type="ORF">PUN32_07040</name>
</gene>
<dbReference type="Pfam" id="PF01734">
    <property type="entry name" value="Patatin"/>
    <property type="match status" value="1"/>
</dbReference>
<feature type="active site" description="Proton acceptor" evidence="4">
    <location>
        <position position="220"/>
    </location>
</feature>
<dbReference type="Proteomes" id="UP001216189">
    <property type="component" value="Unassembled WGS sequence"/>
</dbReference>
<dbReference type="PROSITE" id="PS51635">
    <property type="entry name" value="PNPLA"/>
    <property type="match status" value="1"/>
</dbReference>
<evidence type="ECO:0000256" key="1">
    <source>
        <dbReference type="ARBA" id="ARBA00022801"/>
    </source>
</evidence>
<evidence type="ECO:0000256" key="2">
    <source>
        <dbReference type="ARBA" id="ARBA00022963"/>
    </source>
</evidence>
<feature type="short sequence motif" description="DGA/G" evidence="4">
    <location>
        <begin position="220"/>
        <end position="222"/>
    </location>
</feature>
<dbReference type="PANTHER" id="PTHR14226:SF29">
    <property type="entry name" value="NEUROPATHY TARGET ESTERASE SWS"/>
    <property type="match status" value="1"/>
</dbReference>
<feature type="active site" description="Nucleophile" evidence="4">
    <location>
        <position position="74"/>
    </location>
</feature>
<dbReference type="Gene3D" id="2.40.160.50">
    <property type="entry name" value="membrane protein fhac: a member of the omp85/tpsb transporter family"/>
    <property type="match status" value="1"/>
</dbReference>
<dbReference type="RefSeq" id="WP_274722523.1">
    <property type="nucleotide sequence ID" value="NZ_JARBFT010000005.1"/>
</dbReference>
<evidence type="ECO:0000259" key="5">
    <source>
        <dbReference type="PROSITE" id="PS51635"/>
    </source>
</evidence>
<proteinExistence type="predicted"/>
<dbReference type="InterPro" id="IPR016035">
    <property type="entry name" value="Acyl_Trfase/lysoPLipase"/>
</dbReference>
<dbReference type="InterPro" id="IPR050301">
    <property type="entry name" value="NTE"/>
</dbReference>
<comment type="caution">
    <text evidence="6">The sequence shown here is derived from an EMBL/GenBank/DDBJ whole genome shotgun (WGS) entry which is preliminary data.</text>
</comment>
<dbReference type="Pfam" id="PF07244">
    <property type="entry name" value="POTRA"/>
    <property type="match status" value="1"/>
</dbReference>
<feature type="domain" description="PNPLA" evidence="5">
    <location>
        <begin position="41"/>
        <end position="233"/>
    </location>
</feature>